<dbReference type="Proteomes" id="UP000708148">
    <property type="component" value="Unassembled WGS sequence"/>
</dbReference>
<evidence type="ECO:0000256" key="1">
    <source>
        <dbReference type="PROSITE-ProRule" id="PRU00047"/>
    </source>
</evidence>
<evidence type="ECO:0000259" key="3">
    <source>
        <dbReference type="PROSITE" id="PS50158"/>
    </source>
</evidence>
<dbReference type="AlphaFoldDB" id="A0A8S1IYE7"/>
<dbReference type="InterPro" id="IPR018962">
    <property type="entry name" value="DUF1995"/>
</dbReference>
<feature type="region of interest" description="Disordered" evidence="2">
    <location>
        <begin position="119"/>
        <end position="149"/>
    </location>
</feature>
<dbReference type="Gene3D" id="4.10.60.10">
    <property type="entry name" value="Zinc finger, CCHC-type"/>
    <property type="match status" value="1"/>
</dbReference>
<dbReference type="InterPro" id="IPR036875">
    <property type="entry name" value="Znf_CCHC_sf"/>
</dbReference>
<comment type="caution">
    <text evidence="4">The sequence shown here is derived from an EMBL/GenBank/DDBJ whole genome shotgun (WGS) entry which is preliminary data.</text>
</comment>
<dbReference type="SMART" id="SM00343">
    <property type="entry name" value="ZnF_C2HC"/>
    <property type="match status" value="2"/>
</dbReference>
<keyword evidence="1" id="KW-0863">Zinc-finger</keyword>
<accession>A0A8S1IYE7</accession>
<dbReference type="Pfam" id="PF09353">
    <property type="entry name" value="DUF1995"/>
    <property type="match status" value="1"/>
</dbReference>
<keyword evidence="5" id="KW-1185">Reference proteome</keyword>
<dbReference type="PANTHER" id="PTHR35509:SF4">
    <property type="entry name" value="DUF1995 DOMAIN-CONTAINING PROTEIN"/>
    <property type="match status" value="1"/>
</dbReference>
<dbReference type="PROSITE" id="PS50158">
    <property type="entry name" value="ZF_CCHC"/>
    <property type="match status" value="1"/>
</dbReference>
<keyword evidence="1" id="KW-0479">Metal-binding</keyword>
<dbReference type="PANTHER" id="PTHR35509">
    <property type="entry name" value="DOMAIN PROTEIN, PUTATIVE (DUF1995)-RELATED"/>
    <property type="match status" value="1"/>
</dbReference>
<evidence type="ECO:0000313" key="4">
    <source>
        <dbReference type="EMBL" id="CAD7699033.1"/>
    </source>
</evidence>
<name>A0A8S1IYE7_9CHLO</name>
<dbReference type="GO" id="GO:0003676">
    <property type="term" value="F:nucleic acid binding"/>
    <property type="evidence" value="ECO:0007669"/>
    <property type="project" value="InterPro"/>
</dbReference>
<feature type="domain" description="CCHC-type" evidence="3">
    <location>
        <begin position="276"/>
        <end position="291"/>
    </location>
</feature>
<dbReference type="EMBL" id="CAJHUC010000943">
    <property type="protein sequence ID" value="CAD7699033.1"/>
    <property type="molecule type" value="Genomic_DNA"/>
</dbReference>
<protein>
    <recommendedName>
        <fullName evidence="3">CCHC-type domain-containing protein</fullName>
    </recommendedName>
</protein>
<dbReference type="SUPFAM" id="SSF57756">
    <property type="entry name" value="Retrovirus zinc finger-like domains"/>
    <property type="match status" value="1"/>
</dbReference>
<evidence type="ECO:0000256" key="2">
    <source>
        <dbReference type="SAM" id="MobiDB-lite"/>
    </source>
</evidence>
<dbReference type="InterPro" id="IPR001878">
    <property type="entry name" value="Znf_CCHC"/>
</dbReference>
<feature type="compositionally biased region" description="Polar residues" evidence="2">
    <location>
        <begin position="134"/>
        <end position="144"/>
    </location>
</feature>
<sequence>MPLQGVGDACGSTNAAPRPDRLLLMRRGVQQSVRRSRCICWCALKSRLASCQSSRLFHDQQVRLDRGFVKTGGCLGKAKVEAPTEVDAAFSRSVEVVGGQVGDTTSTSDQDPQVLAAYSSTSEPSGLKDGDSIGASTWSAGSPSRSKKVEGKNEIIDLRSLIGDERVLQRLEGMPELIRLEDIDFDVLDEMLDEEYGDIGDIDIPSHRGESGKRRGRRRGMALPDMHRAKISVAMRGRNRYRRSTEHRTKIAQSMRRMWKKRREGMKPARQTSVTCSLCGEAGHNKRTCPRAIAPAASTTYRCSFCQEPGHNVRTCPKLKALKAEKEEQRAPPMVAGSSAQQGEERQRIPEPTSPSEFPQQPLVLQPAAMQQAKQMAKAYPVPLKADAIRYEAVQACLRAWKAGVRRQRLELQVSMLKIGDPVGPLGWPGGIQQQFRAVTPLVESILMDLKRQQGLEGRLEAQVLDEGDAVGCWESKKLAAVLFPVSDTVDRIRRLDRGCGGERLVMMINPQWQPGQVVSDFGFGAQRKLREEFVDSFEKVFFQKEINIFNDRVLLLRCYPGDWQVHLVRSSGLIDLICTQPREPKYEELLDLLRRVDGSMTQLSWIDRLQMRLLQEEPPRRPSSSTPEGIPTEAAPMQPQPPPADIEDPNLDIVTGQLVRDLKLDPVREFKSLLKGKQQQ</sequence>
<proteinExistence type="predicted"/>
<gene>
    <name evidence="4" type="ORF">OSTQU699_LOCUS4392</name>
</gene>
<feature type="region of interest" description="Disordered" evidence="2">
    <location>
        <begin position="324"/>
        <end position="360"/>
    </location>
</feature>
<organism evidence="4 5">
    <name type="scientific">Ostreobium quekettii</name>
    <dbReference type="NCBI Taxonomy" id="121088"/>
    <lineage>
        <taxon>Eukaryota</taxon>
        <taxon>Viridiplantae</taxon>
        <taxon>Chlorophyta</taxon>
        <taxon>core chlorophytes</taxon>
        <taxon>Ulvophyceae</taxon>
        <taxon>TCBD clade</taxon>
        <taxon>Bryopsidales</taxon>
        <taxon>Ostreobineae</taxon>
        <taxon>Ostreobiaceae</taxon>
        <taxon>Ostreobium</taxon>
    </lineage>
</organism>
<evidence type="ECO:0000313" key="5">
    <source>
        <dbReference type="Proteomes" id="UP000708148"/>
    </source>
</evidence>
<reference evidence="4" key="1">
    <citation type="submission" date="2020-12" db="EMBL/GenBank/DDBJ databases">
        <authorList>
            <person name="Iha C."/>
        </authorList>
    </citation>
    <scope>NUCLEOTIDE SEQUENCE</scope>
</reference>
<dbReference type="GO" id="GO:0008270">
    <property type="term" value="F:zinc ion binding"/>
    <property type="evidence" value="ECO:0007669"/>
    <property type="project" value="UniProtKB-KW"/>
</dbReference>
<dbReference type="InterPro" id="IPR053021">
    <property type="entry name" value="Chloroplast_ADK"/>
</dbReference>
<keyword evidence="1" id="KW-0862">Zinc</keyword>
<dbReference type="OrthoDB" id="8026949at2759"/>
<feature type="region of interest" description="Disordered" evidence="2">
    <location>
        <begin position="617"/>
        <end position="653"/>
    </location>
</feature>